<sequence length="468" mass="51729">MTDTWRSASAEIASEARLPPQDVDAERSVLAAMMLGNEAVGRALEMIDASVFYRVAHQKIFDALVGIYNRNEKTDLITVAEELRKRNDLEAVGGRAAIAHILESATTAANLEEHVRIVHAKSVLRGLIKASTEIQQESYAASDEVGEILDRAEQRIFAITDARVRQGFLPLKELLKSAFEHIQRLYERKALVTGVTSGYEDLDRLTAGFQPGDLIIVAGRPSMGKSSLAVNMVENAAIPREPGRPPVPAAIFSLEMSKEQLVLRLLCSQSEVALHKVRNGFLSHEDWPRLTTGAGLLTQAPIMIDDSPSPTVLELRAKCRRLKAEGKLGLVVIDYLQLIRTAGRVENRVQEISQITRSLKALAKELNVPIIALSQLSRAVEQRGADKRPQLSDLRDSGSVEQDSDVVMFVYREEYYKPDDPALRGKATIILAKQRNGPTADVGLTFLREFTKFVPYSPLMPGEAEPDF</sequence>
<evidence type="ECO:0000256" key="7">
    <source>
        <dbReference type="ARBA" id="ARBA00022840"/>
    </source>
</evidence>
<dbReference type="GO" id="GO:0042802">
    <property type="term" value="F:identical protein binding"/>
    <property type="evidence" value="ECO:0007669"/>
    <property type="project" value="UniProtKB-ARBA"/>
</dbReference>
<dbReference type="AlphaFoldDB" id="A0A538TRA3"/>
<dbReference type="InterPro" id="IPR027417">
    <property type="entry name" value="P-loop_NTPase"/>
</dbReference>
<gene>
    <name evidence="14" type="primary">dnaB</name>
    <name evidence="14" type="ORF">E6K78_06795</name>
</gene>
<dbReference type="InterPro" id="IPR007693">
    <property type="entry name" value="DNA_helicase_DnaB-like_N"/>
</dbReference>
<feature type="domain" description="SF4 helicase" evidence="13">
    <location>
        <begin position="188"/>
        <end position="460"/>
    </location>
</feature>
<dbReference type="PROSITE" id="PS51199">
    <property type="entry name" value="SF4_HELICASE"/>
    <property type="match status" value="1"/>
</dbReference>
<evidence type="ECO:0000256" key="12">
    <source>
        <dbReference type="RuleBase" id="RU362085"/>
    </source>
</evidence>
<comment type="function">
    <text evidence="12">The main replicative DNA helicase, it participates in initiation and elongation during chromosome replication. Travels ahead of the DNA replisome, separating dsDNA into templates for DNA synthesis. A processive ATP-dependent 5'-3' DNA helicase it has DNA-dependent ATPase activity.</text>
</comment>
<evidence type="ECO:0000256" key="6">
    <source>
        <dbReference type="ARBA" id="ARBA00022806"/>
    </source>
</evidence>
<dbReference type="InterPro" id="IPR036185">
    <property type="entry name" value="DNA_heli_DnaB-like_N_sf"/>
</dbReference>
<evidence type="ECO:0000256" key="11">
    <source>
        <dbReference type="NCBIfam" id="TIGR00665"/>
    </source>
</evidence>
<dbReference type="PANTHER" id="PTHR30153:SF2">
    <property type="entry name" value="REPLICATIVE DNA HELICASE"/>
    <property type="match status" value="1"/>
</dbReference>
<dbReference type="GO" id="GO:0005524">
    <property type="term" value="F:ATP binding"/>
    <property type="evidence" value="ECO:0007669"/>
    <property type="project" value="UniProtKB-UniRule"/>
</dbReference>
<keyword evidence="4 12" id="KW-0547">Nucleotide-binding</keyword>
<dbReference type="Pfam" id="PF03796">
    <property type="entry name" value="DnaB_C"/>
    <property type="match status" value="1"/>
</dbReference>
<comment type="similarity">
    <text evidence="1 12">Belongs to the helicase family. DnaB subfamily.</text>
</comment>
<dbReference type="InterPro" id="IPR007692">
    <property type="entry name" value="DNA_helicase_DnaB"/>
</dbReference>
<dbReference type="Gene3D" id="1.10.860.10">
    <property type="entry name" value="DNAb Helicase, Chain A"/>
    <property type="match status" value="1"/>
</dbReference>
<evidence type="ECO:0000256" key="1">
    <source>
        <dbReference type="ARBA" id="ARBA00008428"/>
    </source>
</evidence>
<dbReference type="GO" id="GO:0003677">
    <property type="term" value="F:DNA binding"/>
    <property type="evidence" value="ECO:0007669"/>
    <property type="project" value="UniProtKB-UniRule"/>
</dbReference>
<evidence type="ECO:0000256" key="10">
    <source>
        <dbReference type="ARBA" id="ARBA00048954"/>
    </source>
</evidence>
<evidence type="ECO:0000256" key="5">
    <source>
        <dbReference type="ARBA" id="ARBA00022801"/>
    </source>
</evidence>
<evidence type="ECO:0000313" key="15">
    <source>
        <dbReference type="Proteomes" id="UP000316609"/>
    </source>
</evidence>
<dbReference type="SUPFAM" id="SSF48024">
    <property type="entry name" value="N-terminal domain of DnaB helicase"/>
    <property type="match status" value="1"/>
</dbReference>
<evidence type="ECO:0000256" key="8">
    <source>
        <dbReference type="ARBA" id="ARBA00023125"/>
    </source>
</evidence>
<dbReference type="EC" id="5.6.2.3" evidence="11 12"/>
<keyword evidence="8 12" id="KW-0238">DNA-binding</keyword>
<dbReference type="Proteomes" id="UP000316609">
    <property type="component" value="Unassembled WGS sequence"/>
</dbReference>
<evidence type="ECO:0000259" key="13">
    <source>
        <dbReference type="PROSITE" id="PS51199"/>
    </source>
</evidence>
<keyword evidence="7 12" id="KW-0067">ATP-binding</keyword>
<keyword evidence="6 12" id="KW-0347">Helicase</keyword>
<dbReference type="SUPFAM" id="SSF52540">
    <property type="entry name" value="P-loop containing nucleoside triphosphate hydrolases"/>
    <property type="match status" value="1"/>
</dbReference>
<dbReference type="GO" id="GO:1990077">
    <property type="term" value="C:primosome complex"/>
    <property type="evidence" value="ECO:0007669"/>
    <property type="project" value="UniProtKB-UniRule"/>
</dbReference>
<dbReference type="EMBL" id="VBOY01000061">
    <property type="protein sequence ID" value="TMQ66144.1"/>
    <property type="molecule type" value="Genomic_DNA"/>
</dbReference>
<accession>A0A538TRA3</accession>
<dbReference type="NCBIfam" id="TIGR00665">
    <property type="entry name" value="DnaB"/>
    <property type="match status" value="1"/>
</dbReference>
<dbReference type="NCBIfam" id="NF004384">
    <property type="entry name" value="PRK05748.1"/>
    <property type="match status" value="1"/>
</dbReference>
<keyword evidence="3 12" id="KW-0235">DNA replication</keyword>
<keyword evidence="2 12" id="KW-0639">Primosome</keyword>
<dbReference type="GO" id="GO:0016887">
    <property type="term" value="F:ATP hydrolysis activity"/>
    <property type="evidence" value="ECO:0007669"/>
    <property type="project" value="RHEA"/>
</dbReference>
<comment type="catalytic activity">
    <reaction evidence="10 12">
        <text>ATP + H2O = ADP + phosphate + H(+)</text>
        <dbReference type="Rhea" id="RHEA:13065"/>
        <dbReference type="ChEBI" id="CHEBI:15377"/>
        <dbReference type="ChEBI" id="CHEBI:15378"/>
        <dbReference type="ChEBI" id="CHEBI:30616"/>
        <dbReference type="ChEBI" id="CHEBI:43474"/>
        <dbReference type="ChEBI" id="CHEBI:456216"/>
        <dbReference type="EC" id="5.6.2.3"/>
    </reaction>
</comment>
<dbReference type="PANTHER" id="PTHR30153">
    <property type="entry name" value="REPLICATIVE DNA HELICASE DNAB"/>
    <property type="match status" value="1"/>
</dbReference>
<dbReference type="GO" id="GO:0043139">
    <property type="term" value="F:5'-3' DNA helicase activity"/>
    <property type="evidence" value="ECO:0007669"/>
    <property type="project" value="UniProtKB-EC"/>
</dbReference>
<dbReference type="Pfam" id="PF00772">
    <property type="entry name" value="DnaB"/>
    <property type="match status" value="1"/>
</dbReference>
<dbReference type="GO" id="GO:0006269">
    <property type="term" value="P:DNA replication, synthesis of primer"/>
    <property type="evidence" value="ECO:0007669"/>
    <property type="project" value="UniProtKB-UniRule"/>
</dbReference>
<dbReference type="CDD" id="cd00984">
    <property type="entry name" value="DnaB_C"/>
    <property type="match status" value="1"/>
</dbReference>
<evidence type="ECO:0000256" key="2">
    <source>
        <dbReference type="ARBA" id="ARBA00022515"/>
    </source>
</evidence>
<dbReference type="Gene3D" id="3.40.50.300">
    <property type="entry name" value="P-loop containing nucleotide triphosphate hydrolases"/>
    <property type="match status" value="1"/>
</dbReference>
<proteinExistence type="inferred from homology"/>
<dbReference type="InterPro" id="IPR007694">
    <property type="entry name" value="DNA_helicase_DnaB-like_C"/>
</dbReference>
<name>A0A538TRA3_UNCEI</name>
<comment type="caution">
    <text evidence="14">The sequence shown here is derived from an EMBL/GenBank/DDBJ whole genome shotgun (WGS) entry which is preliminary data.</text>
</comment>
<evidence type="ECO:0000313" key="14">
    <source>
        <dbReference type="EMBL" id="TMQ66144.1"/>
    </source>
</evidence>
<protein>
    <recommendedName>
        <fullName evidence="11 12">Replicative DNA helicase</fullName>
        <ecNumber evidence="11 12">5.6.2.3</ecNumber>
    </recommendedName>
</protein>
<dbReference type="FunFam" id="1.10.860.10:FF:000001">
    <property type="entry name" value="Replicative DNA helicase"/>
    <property type="match status" value="1"/>
</dbReference>
<organism evidence="14 15">
    <name type="scientific">Eiseniibacteriota bacterium</name>
    <dbReference type="NCBI Taxonomy" id="2212470"/>
    <lineage>
        <taxon>Bacteria</taxon>
        <taxon>Candidatus Eiseniibacteriota</taxon>
    </lineage>
</organism>
<dbReference type="InterPro" id="IPR016136">
    <property type="entry name" value="DNA_helicase_N/primase_C"/>
</dbReference>
<reference evidence="14 15" key="1">
    <citation type="journal article" date="2019" name="Nat. Microbiol.">
        <title>Mediterranean grassland soil C-N compound turnover is dependent on rainfall and depth, and is mediated by genomically divergent microorganisms.</title>
        <authorList>
            <person name="Diamond S."/>
            <person name="Andeer P.F."/>
            <person name="Li Z."/>
            <person name="Crits-Christoph A."/>
            <person name="Burstein D."/>
            <person name="Anantharaman K."/>
            <person name="Lane K.R."/>
            <person name="Thomas B.C."/>
            <person name="Pan C."/>
            <person name="Northen T.R."/>
            <person name="Banfield J.F."/>
        </authorList>
    </citation>
    <scope>NUCLEOTIDE SEQUENCE [LARGE SCALE GENOMIC DNA]</scope>
    <source>
        <strain evidence="14">WS_8</strain>
    </source>
</reference>
<dbReference type="FunFam" id="3.40.50.300:FF:000076">
    <property type="entry name" value="Replicative DNA helicase"/>
    <property type="match status" value="1"/>
</dbReference>
<evidence type="ECO:0000256" key="4">
    <source>
        <dbReference type="ARBA" id="ARBA00022741"/>
    </source>
</evidence>
<evidence type="ECO:0000256" key="9">
    <source>
        <dbReference type="ARBA" id="ARBA00023235"/>
    </source>
</evidence>
<dbReference type="GO" id="GO:0005829">
    <property type="term" value="C:cytosol"/>
    <property type="evidence" value="ECO:0007669"/>
    <property type="project" value="TreeGrafter"/>
</dbReference>
<keyword evidence="9" id="KW-0413">Isomerase</keyword>
<evidence type="ECO:0000256" key="3">
    <source>
        <dbReference type="ARBA" id="ARBA00022705"/>
    </source>
</evidence>
<keyword evidence="5 12" id="KW-0378">Hydrolase</keyword>